<dbReference type="PROSITE" id="PS50943">
    <property type="entry name" value="HTH_CROC1"/>
    <property type="match status" value="1"/>
</dbReference>
<organism evidence="2">
    <name type="scientific">Caulobacter sp. 73W</name>
    <dbReference type="NCBI Taxonomy" id="3161137"/>
    <lineage>
        <taxon>Bacteria</taxon>
        <taxon>Pseudomonadati</taxon>
        <taxon>Pseudomonadota</taxon>
        <taxon>Alphaproteobacteria</taxon>
        <taxon>Caulobacterales</taxon>
        <taxon>Caulobacteraceae</taxon>
        <taxon>Caulobacter</taxon>
    </lineage>
</organism>
<dbReference type="SUPFAM" id="SSF47413">
    <property type="entry name" value="lambda repressor-like DNA-binding domains"/>
    <property type="match status" value="1"/>
</dbReference>
<evidence type="ECO:0000313" key="2">
    <source>
        <dbReference type="EMBL" id="XDO97667.1"/>
    </source>
</evidence>
<evidence type="ECO:0000259" key="1">
    <source>
        <dbReference type="PROSITE" id="PS50943"/>
    </source>
</evidence>
<feature type="domain" description="HTH cro/C1-type" evidence="1">
    <location>
        <begin position="21"/>
        <end position="75"/>
    </location>
</feature>
<dbReference type="EMBL" id="CP158375">
    <property type="protein sequence ID" value="XDO97667.1"/>
    <property type="molecule type" value="Genomic_DNA"/>
</dbReference>
<dbReference type="InterPro" id="IPR010982">
    <property type="entry name" value="Lambda_DNA-bd_dom_sf"/>
</dbReference>
<sequence>MSVSEELLGPDPIDIAVGARIRARRKVQGFSQSHVAQQLGLTFQQIQKYERGVNRVSASKLVQIAALLGTSVAWLVGEEESAGAGDQWSILGEAGAMELLQSFSELKSPRARNALVRLARAMAAENEDAA</sequence>
<protein>
    <submittedName>
        <fullName evidence="2">Helix-turn-helix transcriptional regulator</fullName>
    </submittedName>
</protein>
<name>A0AB39KUM3_9CAUL</name>
<reference evidence="2" key="1">
    <citation type="submission" date="2024-06" db="EMBL/GenBank/DDBJ databases">
        <title>Caulobacter inopinatus, sp. nov.</title>
        <authorList>
            <person name="Donachie S.P."/>
        </authorList>
    </citation>
    <scope>NUCLEOTIDE SEQUENCE</scope>
    <source>
        <strain evidence="2">73W</strain>
    </source>
</reference>
<dbReference type="Pfam" id="PF01381">
    <property type="entry name" value="HTH_3"/>
    <property type="match status" value="1"/>
</dbReference>
<dbReference type="InterPro" id="IPR001387">
    <property type="entry name" value="Cro/C1-type_HTH"/>
</dbReference>
<dbReference type="AlphaFoldDB" id="A0AB39KUM3"/>
<dbReference type="GO" id="GO:0003677">
    <property type="term" value="F:DNA binding"/>
    <property type="evidence" value="ECO:0007669"/>
    <property type="project" value="InterPro"/>
</dbReference>
<dbReference type="CDD" id="cd00093">
    <property type="entry name" value="HTH_XRE"/>
    <property type="match status" value="1"/>
</dbReference>
<gene>
    <name evidence="2" type="ORF">ABOZ73_04400</name>
</gene>
<dbReference type="RefSeq" id="WP_369061037.1">
    <property type="nucleotide sequence ID" value="NZ_CP158375.1"/>
</dbReference>
<accession>A0AB39KUM3</accession>
<dbReference type="Gene3D" id="1.10.260.40">
    <property type="entry name" value="lambda repressor-like DNA-binding domains"/>
    <property type="match status" value="1"/>
</dbReference>
<proteinExistence type="predicted"/>
<dbReference type="SMART" id="SM00530">
    <property type="entry name" value="HTH_XRE"/>
    <property type="match status" value="1"/>
</dbReference>